<dbReference type="InterPro" id="IPR011006">
    <property type="entry name" value="CheY-like_superfamily"/>
</dbReference>
<dbReference type="SMART" id="SM00387">
    <property type="entry name" value="HATPase_c"/>
    <property type="match status" value="1"/>
</dbReference>
<feature type="domain" description="Histidine kinase" evidence="6">
    <location>
        <begin position="399"/>
        <end position="622"/>
    </location>
</feature>
<dbReference type="SMART" id="SM00448">
    <property type="entry name" value="REC"/>
    <property type="match status" value="1"/>
</dbReference>
<evidence type="ECO:0000256" key="3">
    <source>
        <dbReference type="ARBA" id="ARBA00022553"/>
    </source>
</evidence>
<reference evidence="8 9" key="1">
    <citation type="submission" date="2014-03" db="EMBL/GenBank/DDBJ databases">
        <title>Draft Genome Sequence of Actibacterium mucosum KCTC 23349, a Marine Alphaproteobacterium with Complex Ionic Requirements Isolated from Mediterranean Seawater at Malvarrosa Beach, Valencia, Spain.</title>
        <authorList>
            <person name="Arahal D.R."/>
            <person name="Shao Z."/>
            <person name="Lai Q."/>
            <person name="Pujalte M.J."/>
        </authorList>
    </citation>
    <scope>NUCLEOTIDE SEQUENCE [LARGE SCALE GENOMIC DNA]</scope>
    <source>
        <strain evidence="8 9">KCTC 23349</strain>
    </source>
</reference>
<dbReference type="Gene3D" id="3.40.50.2300">
    <property type="match status" value="1"/>
</dbReference>
<dbReference type="Gene3D" id="1.10.287.130">
    <property type="match status" value="1"/>
</dbReference>
<dbReference type="SUPFAM" id="SSF52172">
    <property type="entry name" value="CheY-like"/>
    <property type="match status" value="1"/>
</dbReference>
<dbReference type="InterPro" id="IPR004358">
    <property type="entry name" value="Sig_transdc_His_kin-like_C"/>
</dbReference>
<dbReference type="InterPro" id="IPR001789">
    <property type="entry name" value="Sig_transdc_resp-reg_receiver"/>
</dbReference>
<dbReference type="Proteomes" id="UP000026249">
    <property type="component" value="Unassembled WGS sequence"/>
</dbReference>
<protein>
    <recommendedName>
        <fullName evidence="2">histidine kinase</fullName>
        <ecNumber evidence="2">2.7.13.3</ecNumber>
    </recommendedName>
</protein>
<dbReference type="Pfam" id="PF00072">
    <property type="entry name" value="Response_reg"/>
    <property type="match status" value="1"/>
</dbReference>
<keyword evidence="5" id="KW-0812">Transmembrane</keyword>
<comment type="catalytic activity">
    <reaction evidence="1">
        <text>ATP + protein L-histidine = ADP + protein N-phospho-L-histidine.</text>
        <dbReference type="EC" id="2.7.13.3"/>
    </reaction>
</comment>
<keyword evidence="8" id="KW-0418">Kinase</keyword>
<dbReference type="Gene3D" id="3.30.565.10">
    <property type="entry name" value="Histidine kinase-like ATPase, C-terminal domain"/>
    <property type="match status" value="1"/>
</dbReference>
<dbReference type="InterPro" id="IPR005467">
    <property type="entry name" value="His_kinase_dom"/>
</dbReference>
<feature type="transmembrane region" description="Helical" evidence="5">
    <location>
        <begin position="20"/>
        <end position="36"/>
    </location>
</feature>
<name>A0A037ZIH3_9RHOB</name>
<keyword evidence="5" id="KW-0472">Membrane</keyword>
<dbReference type="SMART" id="SM00388">
    <property type="entry name" value="HisKA"/>
    <property type="match status" value="1"/>
</dbReference>
<dbReference type="Pfam" id="PF00512">
    <property type="entry name" value="HisKA"/>
    <property type="match status" value="1"/>
</dbReference>
<dbReference type="PROSITE" id="PS50109">
    <property type="entry name" value="HIS_KIN"/>
    <property type="match status" value="1"/>
</dbReference>
<dbReference type="PANTHER" id="PTHR43065">
    <property type="entry name" value="SENSOR HISTIDINE KINASE"/>
    <property type="match status" value="1"/>
</dbReference>
<evidence type="ECO:0000313" key="8">
    <source>
        <dbReference type="EMBL" id="KAJ55394.1"/>
    </source>
</evidence>
<dbReference type="PRINTS" id="PR00344">
    <property type="entry name" value="BCTRLSENSOR"/>
</dbReference>
<evidence type="ECO:0000256" key="4">
    <source>
        <dbReference type="PROSITE-ProRule" id="PRU00169"/>
    </source>
</evidence>
<evidence type="ECO:0000256" key="5">
    <source>
        <dbReference type="SAM" id="Phobius"/>
    </source>
</evidence>
<organism evidence="8 9">
    <name type="scientific">Actibacterium mucosum KCTC 23349</name>
    <dbReference type="NCBI Taxonomy" id="1454373"/>
    <lineage>
        <taxon>Bacteria</taxon>
        <taxon>Pseudomonadati</taxon>
        <taxon>Pseudomonadota</taxon>
        <taxon>Alphaproteobacteria</taxon>
        <taxon>Rhodobacterales</taxon>
        <taxon>Roseobacteraceae</taxon>
        <taxon>Actibacterium</taxon>
    </lineage>
</organism>
<dbReference type="STRING" id="1454373.ACMU_11910"/>
<dbReference type="PANTHER" id="PTHR43065:SF42">
    <property type="entry name" value="TWO-COMPONENT SENSOR PPRA"/>
    <property type="match status" value="1"/>
</dbReference>
<keyword evidence="8" id="KW-0808">Transferase</keyword>
<dbReference type="SUPFAM" id="SSF47384">
    <property type="entry name" value="Homodimeric domain of signal transducing histidine kinase"/>
    <property type="match status" value="1"/>
</dbReference>
<feature type="modified residue" description="4-aspartylphosphate" evidence="4">
    <location>
        <position position="718"/>
    </location>
</feature>
<dbReference type="FunFam" id="1.10.287.130:FF:000037">
    <property type="entry name" value="Hybrid sensor histidine kinase/response regulator"/>
    <property type="match status" value="1"/>
</dbReference>
<dbReference type="InterPro" id="IPR003594">
    <property type="entry name" value="HATPase_dom"/>
</dbReference>
<keyword evidence="3 4" id="KW-0597">Phosphoprotein</keyword>
<evidence type="ECO:0000256" key="1">
    <source>
        <dbReference type="ARBA" id="ARBA00000085"/>
    </source>
</evidence>
<evidence type="ECO:0000256" key="2">
    <source>
        <dbReference type="ARBA" id="ARBA00012438"/>
    </source>
</evidence>
<dbReference type="GO" id="GO:0000155">
    <property type="term" value="F:phosphorelay sensor kinase activity"/>
    <property type="evidence" value="ECO:0007669"/>
    <property type="project" value="InterPro"/>
</dbReference>
<dbReference type="EC" id="2.7.13.3" evidence="2"/>
<proteinExistence type="predicted"/>
<evidence type="ECO:0000259" key="7">
    <source>
        <dbReference type="PROSITE" id="PS50110"/>
    </source>
</evidence>
<gene>
    <name evidence="8" type="ORF">ACMU_11910</name>
</gene>
<evidence type="ECO:0000313" key="9">
    <source>
        <dbReference type="Proteomes" id="UP000026249"/>
    </source>
</evidence>
<dbReference type="InterPro" id="IPR036890">
    <property type="entry name" value="HATPase_C_sf"/>
</dbReference>
<evidence type="ECO:0000259" key="6">
    <source>
        <dbReference type="PROSITE" id="PS50109"/>
    </source>
</evidence>
<feature type="transmembrane region" description="Helical" evidence="5">
    <location>
        <begin position="42"/>
        <end position="62"/>
    </location>
</feature>
<keyword evidence="9" id="KW-1185">Reference proteome</keyword>
<keyword evidence="5" id="KW-1133">Transmembrane helix</keyword>
<dbReference type="CDD" id="cd00082">
    <property type="entry name" value="HisKA"/>
    <property type="match status" value="1"/>
</dbReference>
<dbReference type="PROSITE" id="PS50110">
    <property type="entry name" value="RESPONSE_REGULATORY"/>
    <property type="match status" value="1"/>
</dbReference>
<dbReference type="InterPro" id="IPR036097">
    <property type="entry name" value="HisK_dim/P_sf"/>
</dbReference>
<dbReference type="EMBL" id="JFKE01000004">
    <property type="protein sequence ID" value="KAJ55394.1"/>
    <property type="molecule type" value="Genomic_DNA"/>
</dbReference>
<dbReference type="InterPro" id="IPR003661">
    <property type="entry name" value="HisK_dim/P_dom"/>
</dbReference>
<sequence>MVSPPRSVERSASMLAPKTWNLLGFALVFGGAALYVPDPLFAIVFLALAATMAGLFILLRLIPRVKLGGPSNALKLVSSFAGKDVTPSFVTDSLGQLTYRNAAAKERFGSDLAETLVRAMGELFANPAAVIHRLQSRAETEGGAREDVVTRNGHVRISVQEIAKNAFFWRFDEMKERGGGRGAETLSLPLITVGRGQTILFMNEAARRILGGRAKSIEHIFPEKLPSDGIVEIIGAEGPMPVRVICIAGGNGRHEIYFVPAQQPEPVPSQNDLDLDTLPVALLRLSTKGEVLQSNALARGLLKASENVTDLSELVEGPGRAITDWVSDAARSRAANRSEVVRLRDDTQEVFLQISVQRVQVDDRVEVVAVLQDATELKTLEAQFVQGQKMQAIGQLAGGIAHDFNNLLTAISGHCDLLLLRHDQTDPEYADLMQVSQNATRAASLVGQLLAFSRKQTLRPEVVDMRETVSDLSHLLNRLVGERVHLTVNNDPNLAPIRADKRQLEQVVMNLVVNARDAMPEGGEVRIETAMHFLEEDLKRDRALVPAGDYVLVRVIDEGHGIPEDKRAKIFEPFFTTKNVGEGTGLGLSMAYGIVKQTGGFIFVDSAVGAGTCFTLYFPADDAVVTDQPMQTSEPMLNQLPFVPTAPAIDASQAADDDANAVGTEGVVLLVEDEGPVRAFASRALRMRGFTVLEAGNAEEALATLEDDDVSVDVFVTDVIMPGMDGPSWVRQALEKRPDTRVVFVSGYAEDTFPEAQRRIPNSVFLPKPFSLAQLTSTVHGQLH</sequence>
<dbReference type="AlphaFoldDB" id="A0A037ZIH3"/>
<accession>A0A037ZIH3</accession>
<dbReference type="Pfam" id="PF02518">
    <property type="entry name" value="HATPase_c"/>
    <property type="match status" value="1"/>
</dbReference>
<dbReference type="SUPFAM" id="SSF55874">
    <property type="entry name" value="ATPase domain of HSP90 chaperone/DNA topoisomerase II/histidine kinase"/>
    <property type="match status" value="1"/>
</dbReference>
<comment type="caution">
    <text evidence="8">The sequence shown here is derived from an EMBL/GenBank/DDBJ whole genome shotgun (WGS) entry which is preliminary data.</text>
</comment>
<feature type="domain" description="Response regulatory" evidence="7">
    <location>
        <begin position="667"/>
        <end position="783"/>
    </location>
</feature>